<protein>
    <recommendedName>
        <fullName evidence="1">DUF7660 domain-containing protein</fullName>
    </recommendedName>
</protein>
<reference evidence="3" key="1">
    <citation type="journal article" date="2019" name="Int. J. Syst. Evol. Microbiol.">
        <title>The Global Catalogue of Microorganisms (GCM) 10K type strain sequencing project: providing services to taxonomists for standard genome sequencing and annotation.</title>
        <authorList>
            <consortium name="The Broad Institute Genomics Platform"/>
            <consortium name="The Broad Institute Genome Sequencing Center for Infectious Disease"/>
            <person name="Wu L."/>
            <person name="Ma J."/>
        </authorList>
    </citation>
    <scope>NUCLEOTIDE SEQUENCE [LARGE SCALE GENOMIC DNA]</scope>
    <source>
        <strain evidence="3">JCM 9651</strain>
    </source>
</reference>
<feature type="domain" description="DUF7660" evidence="1">
    <location>
        <begin position="14"/>
        <end position="86"/>
    </location>
</feature>
<evidence type="ECO:0000313" key="3">
    <source>
        <dbReference type="Proteomes" id="UP001499990"/>
    </source>
</evidence>
<organism evidence="2 3">
    <name type="scientific">Streptomyces sannanensis</name>
    <dbReference type="NCBI Taxonomy" id="285536"/>
    <lineage>
        <taxon>Bacteria</taxon>
        <taxon>Bacillati</taxon>
        <taxon>Actinomycetota</taxon>
        <taxon>Actinomycetes</taxon>
        <taxon>Kitasatosporales</taxon>
        <taxon>Streptomycetaceae</taxon>
        <taxon>Streptomyces</taxon>
    </lineage>
</organism>
<dbReference type="RefSeq" id="WP_345037808.1">
    <property type="nucleotide sequence ID" value="NZ_BAAAYL010000001.1"/>
</dbReference>
<evidence type="ECO:0000259" key="1">
    <source>
        <dbReference type="Pfam" id="PF24693"/>
    </source>
</evidence>
<proteinExistence type="predicted"/>
<dbReference type="Pfam" id="PF24693">
    <property type="entry name" value="DUF7660"/>
    <property type="match status" value="1"/>
</dbReference>
<dbReference type="InterPro" id="IPR056077">
    <property type="entry name" value="DUF7660"/>
</dbReference>
<accession>A0ABP6SC39</accession>
<comment type="caution">
    <text evidence="2">The sequence shown here is derived from an EMBL/GenBank/DDBJ whole genome shotgun (WGS) entry which is preliminary data.</text>
</comment>
<name>A0ABP6SC39_9ACTN</name>
<dbReference type="EMBL" id="BAAAYL010000001">
    <property type="protein sequence ID" value="GAA3372980.1"/>
    <property type="molecule type" value="Genomic_DNA"/>
</dbReference>
<evidence type="ECO:0000313" key="2">
    <source>
        <dbReference type="EMBL" id="GAA3372980.1"/>
    </source>
</evidence>
<dbReference type="Proteomes" id="UP001499990">
    <property type="component" value="Unassembled WGS sequence"/>
</dbReference>
<keyword evidence="3" id="KW-1185">Reference proteome</keyword>
<gene>
    <name evidence="2" type="ORF">GCM10020367_31110</name>
</gene>
<sequence>MAQPTYGPAEEVTSRRDLAEHIRQLRSDLLQRSDQWENATLEGCPEAMAAWIEAAPHWYKNRGEAMPEGAEWVYFAQALSAAVVYE</sequence>